<dbReference type="OrthoDB" id="2998174at2759"/>
<evidence type="ECO:0000313" key="2">
    <source>
        <dbReference type="Proteomes" id="UP000248423"/>
    </source>
</evidence>
<evidence type="ECO:0000313" key="1">
    <source>
        <dbReference type="EMBL" id="PYI02742.1"/>
    </source>
</evidence>
<dbReference type="InterPro" id="IPR008949">
    <property type="entry name" value="Isoprenoid_synthase_dom_sf"/>
</dbReference>
<evidence type="ECO:0008006" key="3">
    <source>
        <dbReference type="Google" id="ProtNLM"/>
    </source>
</evidence>
<dbReference type="VEuPathDB" id="FungiDB:BO78DRAFT_453324"/>
<protein>
    <recommendedName>
        <fullName evidence="3">Terpenoid synthase</fullName>
    </recommendedName>
</protein>
<dbReference type="Proteomes" id="UP000248423">
    <property type="component" value="Unassembled WGS sequence"/>
</dbReference>
<dbReference type="STRING" id="1448318.A0A319DY60"/>
<keyword evidence="2" id="KW-1185">Reference proteome</keyword>
<accession>A0A319DY60</accession>
<name>A0A319DY60_ASPSB</name>
<dbReference type="SUPFAM" id="SSF48576">
    <property type="entry name" value="Terpenoid synthases"/>
    <property type="match status" value="1"/>
</dbReference>
<gene>
    <name evidence="1" type="ORF">BO78DRAFT_453324</name>
</gene>
<dbReference type="AlphaFoldDB" id="A0A319DY60"/>
<reference evidence="1 2" key="1">
    <citation type="submission" date="2018-02" db="EMBL/GenBank/DDBJ databases">
        <title>The genomes of Aspergillus section Nigri reveals drivers in fungal speciation.</title>
        <authorList>
            <consortium name="DOE Joint Genome Institute"/>
            <person name="Vesth T.C."/>
            <person name="Nybo J."/>
            <person name="Theobald S."/>
            <person name="Brandl J."/>
            <person name="Frisvad J.C."/>
            <person name="Nielsen K.F."/>
            <person name="Lyhne E.K."/>
            <person name="Kogle M.E."/>
            <person name="Kuo A."/>
            <person name="Riley R."/>
            <person name="Clum A."/>
            <person name="Nolan M."/>
            <person name="Lipzen A."/>
            <person name="Salamov A."/>
            <person name="Henrissat B."/>
            <person name="Wiebenga A."/>
            <person name="De vries R.P."/>
            <person name="Grigoriev I.V."/>
            <person name="Mortensen U.H."/>
            <person name="Andersen M.R."/>
            <person name="Baker S.E."/>
        </authorList>
    </citation>
    <scope>NUCLEOTIDE SEQUENCE [LARGE SCALE GENOMIC DNA]</scope>
    <source>
        <strain evidence="1 2">CBS 121057</strain>
    </source>
</reference>
<dbReference type="Gene3D" id="1.10.600.10">
    <property type="entry name" value="Farnesyl Diphosphate Synthase"/>
    <property type="match status" value="1"/>
</dbReference>
<proteinExistence type="predicted"/>
<sequence>MKVNFFSLLSSPEFECLNFHDINSLSHEEKQTISQHLHKPLSLFLQSIGYKHHSQPPDPSLRHDLQAFVHTHPTPLFPTQEALLQRLTHWAAECAEYTYAACGPDTKLTMAIITIIFLVTDDSTILPPEDRTTLSYFSFNHYQNLPPSSRWSTVLSHGPNLCTAYFGSRDPLLGAMAGNSYTAFVDGCARELRMENHTTAHILNHGEAHPGTEVCAVEAYPSYLRFVTGTTVLFLLPIFKTSRDQEMPSAVWIPLVPAISRCINHLNDLLSSPKEVLAGESWNYLSLRTKVMRQAGRLSLFGTGLWTFRDRFYEVLEEGVRTVGAVDRAFAQCISVGKDGSMDEVDGGDGGGKSQGCDEVRLAGELWTAFKHGHIAWHLNCQRYGLESLSCEG</sequence>
<dbReference type="EMBL" id="KZ826390">
    <property type="protein sequence ID" value="PYI02742.1"/>
    <property type="molecule type" value="Genomic_DNA"/>
</dbReference>
<organism evidence="1 2">
    <name type="scientific">Aspergillus sclerotiicarbonarius (strain CBS 121057 / IBT 28362)</name>
    <dbReference type="NCBI Taxonomy" id="1448318"/>
    <lineage>
        <taxon>Eukaryota</taxon>
        <taxon>Fungi</taxon>
        <taxon>Dikarya</taxon>
        <taxon>Ascomycota</taxon>
        <taxon>Pezizomycotina</taxon>
        <taxon>Eurotiomycetes</taxon>
        <taxon>Eurotiomycetidae</taxon>
        <taxon>Eurotiales</taxon>
        <taxon>Aspergillaceae</taxon>
        <taxon>Aspergillus</taxon>
        <taxon>Aspergillus subgen. Circumdati</taxon>
    </lineage>
</organism>